<keyword evidence="3 4" id="KW-0547">Nucleotide-binding</keyword>
<dbReference type="InterPro" id="IPR003781">
    <property type="entry name" value="CoA-bd"/>
</dbReference>
<dbReference type="NCBIfam" id="TIGR01019">
    <property type="entry name" value="sucCoAalpha"/>
    <property type="match status" value="1"/>
</dbReference>
<dbReference type="PROSITE" id="PS01216">
    <property type="entry name" value="SUCCINYL_COA_LIG_1"/>
    <property type="match status" value="1"/>
</dbReference>
<comment type="subcellular location">
    <subcellularLocation>
        <location evidence="4">Mitochondrion</location>
    </subcellularLocation>
</comment>
<evidence type="ECO:0000313" key="8">
    <source>
        <dbReference type="EMBL" id="OMH84808.1"/>
    </source>
</evidence>
<dbReference type="PANTHER" id="PTHR11117:SF2">
    <property type="entry name" value="SUCCINATE--COA LIGASE [ADP_GDP-FORMING] SUBUNIT ALPHA, MITOCHONDRIAL"/>
    <property type="match status" value="1"/>
</dbReference>
<evidence type="ECO:0000256" key="2">
    <source>
        <dbReference type="ARBA" id="ARBA00022598"/>
    </source>
</evidence>
<dbReference type="PROSITE" id="PS00399">
    <property type="entry name" value="SUCCINYL_COA_LIG_2"/>
    <property type="match status" value="1"/>
</dbReference>
<dbReference type="GO" id="GO:0005739">
    <property type="term" value="C:mitochondrion"/>
    <property type="evidence" value="ECO:0007669"/>
    <property type="project" value="UniProtKB-SubCell"/>
</dbReference>
<dbReference type="Pfam" id="PF02629">
    <property type="entry name" value="CoA_binding"/>
    <property type="match status" value="1"/>
</dbReference>
<protein>
    <recommendedName>
        <fullName evidence="4">Succinate--CoA ligase [ADP-forming] subunit alpha, mitochondrial</fullName>
        <ecNumber evidence="4">6.2.1.5</ecNumber>
    </recommendedName>
    <alternativeName>
        <fullName evidence="4">Succinyl-CoA synthetase subunit alpha</fullName>
        <shortName evidence="4">SCS-alpha</shortName>
    </alternativeName>
</protein>
<dbReference type="Gene3D" id="3.40.50.720">
    <property type="entry name" value="NAD(P)-binding Rossmann-like Domain"/>
    <property type="match status" value="1"/>
</dbReference>
<dbReference type="OrthoDB" id="1664372at2759"/>
<dbReference type="InterPro" id="IPR017440">
    <property type="entry name" value="Cit_synth/succinyl-CoA_lig_AS"/>
</dbReference>
<dbReference type="InterPro" id="IPR005811">
    <property type="entry name" value="SUCC_ACL_C"/>
</dbReference>
<dbReference type="Pfam" id="PF00549">
    <property type="entry name" value="Ligase_CoA"/>
    <property type="match status" value="1"/>
</dbReference>
<dbReference type="NCBIfam" id="NF004230">
    <property type="entry name" value="PRK05678.1"/>
    <property type="match status" value="1"/>
</dbReference>
<feature type="domain" description="CoA-binding" evidence="6">
    <location>
        <begin position="1"/>
        <end position="79"/>
    </location>
</feature>
<name>A0A1R1PD28_ZANCU</name>
<evidence type="ECO:0000256" key="1">
    <source>
        <dbReference type="ARBA" id="ARBA00022532"/>
    </source>
</evidence>
<accession>A0A1R1PD28</accession>
<comment type="function">
    <text evidence="4">Succinyl-CoA synthetase functions in the citric acid cycle (TCA), coupling the hydrolysis of succinyl-CoA to the synthesis of ATP and thus represents the only step of substrate-level phosphorylation in the TCA. The alpha subunit of the enzyme binds the substrates coenzyme A and phosphate, while succinate binding and nucleotide specificity is provided by the beta subunit.</text>
</comment>
<evidence type="ECO:0000256" key="5">
    <source>
        <dbReference type="RuleBase" id="RU000677"/>
    </source>
</evidence>
<evidence type="ECO:0000313" key="9">
    <source>
        <dbReference type="Proteomes" id="UP000188320"/>
    </source>
</evidence>
<comment type="caution">
    <text evidence="4">Lacks conserved residue(s) required for the propagation of feature annotation.</text>
</comment>
<dbReference type="Proteomes" id="UP000188320">
    <property type="component" value="Unassembled WGS sequence"/>
</dbReference>
<sequence>MLQARLSKEYGTNLVGGVSPKKAGETILGVPVYGSVADAVKHEKPDATVIFVPPAFTSGAILEAIENEVGLIVAITEGVPQHDMAKVVSALKQQSKSRLLGPNCPGIIKPGGCRLGIMPGHIHTPGKIGIVSRSGTLTYEAVDQTTRCGLGQSLVIGIGGDPFHGTSFVDGVELFLNDPETEGIILIGEIGGDEEEKAARYLIEHNLTRKNPKPVVSFITGVSAPPGRRMGHAGAIVSGGSGGAENKIKALEAAQVRVSRSPALLAAGAVSVVDSTGSGLAELAAFVVAAIAPVTGTGDGVTASVAVLVAEYQSPAGAAVKAESELEPGLEFGPEFELLASATTECH</sequence>
<gene>
    <name evidence="8" type="ORF">AX774_g1656</name>
    <name evidence="7" type="ORF">AX774_g7770</name>
</gene>
<dbReference type="InterPro" id="IPR036291">
    <property type="entry name" value="NAD(P)-bd_dom_sf"/>
</dbReference>
<dbReference type="SMART" id="SM00881">
    <property type="entry name" value="CoA_binding"/>
    <property type="match status" value="1"/>
</dbReference>
<feature type="binding site" evidence="4">
    <location>
        <position position="22"/>
    </location>
    <ligand>
        <name>CoA</name>
        <dbReference type="ChEBI" id="CHEBI:57287"/>
    </ligand>
</feature>
<feature type="binding site" evidence="4">
    <location>
        <begin position="75"/>
        <end position="77"/>
    </location>
    <ligand>
        <name>CoA</name>
        <dbReference type="ChEBI" id="CHEBI:57287"/>
    </ligand>
</feature>
<comment type="caution">
    <text evidence="7">The sequence shown here is derived from an EMBL/GenBank/DDBJ whole genome shotgun (WGS) entry which is preliminary data.</text>
</comment>
<dbReference type="InterPro" id="IPR033847">
    <property type="entry name" value="Citrt_syn/SCS-alpha_CS"/>
</dbReference>
<feature type="active site" description="Tele-phosphohistidine intermediate" evidence="4">
    <location>
        <position position="232"/>
    </location>
</feature>
<keyword evidence="2 4" id="KW-0436">Ligase</keyword>
<dbReference type="SUPFAM" id="SSF51735">
    <property type="entry name" value="NAD(P)-binding Rossmann-fold domains"/>
    <property type="match status" value="1"/>
</dbReference>
<dbReference type="HAMAP" id="MF_01988">
    <property type="entry name" value="Succ_CoA_alpha"/>
    <property type="match status" value="1"/>
</dbReference>
<comment type="similarity">
    <text evidence="4 5">Belongs to the succinate/malate CoA ligase alpha subunit family.</text>
</comment>
<dbReference type="GO" id="GO:0004775">
    <property type="term" value="F:succinate-CoA ligase (ADP-forming) activity"/>
    <property type="evidence" value="ECO:0007669"/>
    <property type="project" value="UniProtKB-UniRule"/>
</dbReference>
<dbReference type="InterPro" id="IPR016102">
    <property type="entry name" value="Succinyl-CoA_synth-like"/>
</dbReference>
<feature type="binding site" evidence="4">
    <location>
        <position position="139"/>
    </location>
    <ligand>
        <name>substrate</name>
        <note>ligand shared with subunit beta</note>
    </ligand>
</feature>
<dbReference type="FunFam" id="3.40.50.261:FF:000006">
    <property type="entry name" value="Succinate--CoA ligase [ADP-forming] subunit alpha"/>
    <property type="match status" value="1"/>
</dbReference>
<evidence type="ECO:0000256" key="4">
    <source>
        <dbReference type="HAMAP-Rule" id="MF_03222"/>
    </source>
</evidence>
<reference evidence="7" key="1">
    <citation type="submission" date="2017-01" db="EMBL/GenBank/DDBJ databases">
        <authorList>
            <person name="Mah S.A."/>
            <person name="Swanson W.J."/>
            <person name="Moy G.W."/>
            <person name="Vacquier V.D."/>
        </authorList>
    </citation>
    <scope>NUCLEOTIDE SEQUENCE [LARGE SCALE GENOMIC DNA]</scope>
    <source>
        <strain evidence="7">COL-18-3</strain>
    </source>
</reference>
<organism evidence="7 9">
    <name type="scientific">Zancudomyces culisetae</name>
    <name type="common">Gut fungus</name>
    <name type="synonym">Smittium culisetae</name>
    <dbReference type="NCBI Taxonomy" id="1213189"/>
    <lineage>
        <taxon>Eukaryota</taxon>
        <taxon>Fungi</taxon>
        <taxon>Fungi incertae sedis</taxon>
        <taxon>Zoopagomycota</taxon>
        <taxon>Kickxellomycotina</taxon>
        <taxon>Harpellomycetes</taxon>
        <taxon>Harpellales</taxon>
        <taxon>Legeriomycetaceae</taxon>
        <taxon>Zancudomyces</taxon>
    </lineage>
</organism>
<dbReference type="GO" id="GO:0000166">
    <property type="term" value="F:nucleotide binding"/>
    <property type="evidence" value="ECO:0007669"/>
    <property type="project" value="UniProtKB-KW"/>
</dbReference>
<proteinExistence type="inferred from homology"/>
<reference evidence="9" key="2">
    <citation type="submission" date="2017-01" db="EMBL/GenBank/DDBJ databases">
        <authorList>
            <person name="Wang Y."/>
            <person name="White M."/>
            <person name="Kvist S."/>
            <person name="Moncalvo J.-M."/>
        </authorList>
    </citation>
    <scope>NUCLEOTIDE SEQUENCE [LARGE SCALE GENOMIC DNA]</scope>
    <source>
        <strain evidence="9">COL-18-3</strain>
    </source>
</reference>
<keyword evidence="9" id="KW-1185">Reference proteome</keyword>
<keyword evidence="4" id="KW-0496">Mitochondrion</keyword>
<dbReference type="GO" id="GO:0006099">
    <property type="term" value="P:tricarboxylic acid cycle"/>
    <property type="evidence" value="ECO:0007669"/>
    <property type="project" value="UniProtKB-UniRule"/>
</dbReference>
<evidence type="ECO:0000256" key="3">
    <source>
        <dbReference type="ARBA" id="ARBA00022741"/>
    </source>
</evidence>
<evidence type="ECO:0000259" key="6">
    <source>
        <dbReference type="SMART" id="SM00881"/>
    </source>
</evidence>
<comment type="catalytic activity">
    <reaction evidence="4">
        <text>succinate + ATP + CoA = succinyl-CoA + ADP + phosphate</text>
        <dbReference type="Rhea" id="RHEA:17661"/>
        <dbReference type="ChEBI" id="CHEBI:30031"/>
        <dbReference type="ChEBI" id="CHEBI:30616"/>
        <dbReference type="ChEBI" id="CHEBI:43474"/>
        <dbReference type="ChEBI" id="CHEBI:57287"/>
        <dbReference type="ChEBI" id="CHEBI:57292"/>
        <dbReference type="ChEBI" id="CHEBI:456216"/>
        <dbReference type="EC" id="6.2.1.5"/>
    </reaction>
</comment>
<dbReference type="UniPathway" id="UPA00223">
    <property type="reaction ID" value="UER00999"/>
</dbReference>
<dbReference type="PANTHER" id="PTHR11117">
    <property type="entry name" value="SUCCINYL-COA LIGASE SUBUNIT ALPHA"/>
    <property type="match status" value="1"/>
</dbReference>
<comment type="subunit">
    <text evidence="4">Heterodimer of an alpha and a beta subunit.</text>
</comment>
<dbReference type="InterPro" id="IPR005810">
    <property type="entry name" value="CoA_lig_alpha"/>
</dbReference>
<dbReference type="EMBL" id="LSSK01001775">
    <property type="protein sequence ID" value="OMH78831.1"/>
    <property type="molecule type" value="Genomic_DNA"/>
</dbReference>
<dbReference type="SUPFAM" id="SSF52210">
    <property type="entry name" value="Succinyl-CoA synthetase domains"/>
    <property type="match status" value="1"/>
</dbReference>
<dbReference type="EC" id="6.2.1.5" evidence="4"/>
<dbReference type="PRINTS" id="PR01798">
    <property type="entry name" value="SCOASYNTHASE"/>
</dbReference>
<dbReference type="GO" id="GO:0009361">
    <property type="term" value="C:succinate-CoA ligase complex (ADP-forming)"/>
    <property type="evidence" value="ECO:0007669"/>
    <property type="project" value="TreeGrafter"/>
</dbReference>
<dbReference type="AlphaFoldDB" id="A0A1R1PD28"/>
<dbReference type="Gene3D" id="3.40.50.261">
    <property type="entry name" value="Succinyl-CoA synthetase domains"/>
    <property type="match status" value="1"/>
</dbReference>
<evidence type="ECO:0000313" key="7">
    <source>
        <dbReference type="EMBL" id="OMH78831.1"/>
    </source>
</evidence>
<keyword evidence="1 4" id="KW-0816">Tricarboxylic acid cycle</keyword>
<dbReference type="EMBL" id="LSSK01000145">
    <property type="protein sequence ID" value="OMH84808.1"/>
    <property type="molecule type" value="Genomic_DNA"/>
</dbReference>
<dbReference type="GO" id="GO:0004776">
    <property type="term" value="F:succinate-CoA ligase (GDP-forming) activity"/>
    <property type="evidence" value="ECO:0007669"/>
    <property type="project" value="TreeGrafter"/>
</dbReference>
<comment type="pathway">
    <text evidence="4">Carbohydrate metabolism; tricarboxylic acid cycle; succinate from succinyl-CoA (ligase route): step 1/1.</text>
</comment>